<keyword evidence="16" id="KW-1185">Reference proteome</keyword>
<proteinExistence type="inferred from homology"/>
<dbReference type="InterPro" id="IPR014729">
    <property type="entry name" value="Rossmann-like_a/b/a_fold"/>
</dbReference>
<dbReference type="Pfam" id="PF05746">
    <property type="entry name" value="DALR_1"/>
    <property type="match status" value="1"/>
</dbReference>
<dbReference type="InterPro" id="IPR005148">
    <property type="entry name" value="Arg-tRNA-synth_N"/>
</dbReference>
<dbReference type="SUPFAM" id="SSF52374">
    <property type="entry name" value="Nucleotidylyl transferase"/>
    <property type="match status" value="1"/>
</dbReference>
<keyword evidence="6 11" id="KW-0547">Nucleotide-binding</keyword>
<dbReference type="SUPFAM" id="SSF55190">
    <property type="entry name" value="Arginyl-tRNA synthetase (ArgRS), N-terminal 'additional' domain"/>
    <property type="match status" value="1"/>
</dbReference>
<evidence type="ECO:0000256" key="1">
    <source>
        <dbReference type="ARBA" id="ARBA00004496"/>
    </source>
</evidence>
<name>A0A419HW79_9PSEU</name>
<dbReference type="SMART" id="SM00836">
    <property type="entry name" value="DALR_1"/>
    <property type="match status" value="1"/>
</dbReference>
<dbReference type="InterPro" id="IPR009080">
    <property type="entry name" value="tRNAsynth_Ia_anticodon-bd"/>
</dbReference>
<evidence type="ECO:0000259" key="14">
    <source>
        <dbReference type="SMART" id="SM01016"/>
    </source>
</evidence>
<dbReference type="Pfam" id="PF00750">
    <property type="entry name" value="tRNA-synt_1d"/>
    <property type="match status" value="1"/>
</dbReference>
<reference evidence="15 16" key="1">
    <citation type="submission" date="2018-09" db="EMBL/GenBank/DDBJ databases">
        <title>YIM PH 21725 draft genome.</title>
        <authorList>
            <person name="Miao C."/>
        </authorList>
    </citation>
    <scope>NUCLEOTIDE SEQUENCE [LARGE SCALE GENOMIC DNA]</scope>
    <source>
        <strain evidence="16">YIM PH21725</strain>
    </source>
</reference>
<dbReference type="FunFam" id="1.10.730.10:FF:000006">
    <property type="entry name" value="Arginyl-tRNA synthetase 2, mitochondrial"/>
    <property type="match status" value="1"/>
</dbReference>
<evidence type="ECO:0000259" key="13">
    <source>
        <dbReference type="SMART" id="SM00836"/>
    </source>
</evidence>
<dbReference type="Gene3D" id="1.10.730.10">
    <property type="entry name" value="Isoleucyl-tRNA Synthetase, Domain 1"/>
    <property type="match status" value="1"/>
</dbReference>
<dbReference type="GO" id="GO:0005737">
    <property type="term" value="C:cytoplasm"/>
    <property type="evidence" value="ECO:0007669"/>
    <property type="project" value="UniProtKB-SubCell"/>
</dbReference>
<dbReference type="Gene3D" id="3.30.1360.70">
    <property type="entry name" value="Arginyl tRNA synthetase N-terminal domain"/>
    <property type="match status" value="1"/>
</dbReference>
<dbReference type="FunFam" id="3.40.50.620:FF:000116">
    <property type="entry name" value="Arginine--tRNA ligase"/>
    <property type="match status" value="1"/>
</dbReference>
<dbReference type="InterPro" id="IPR036695">
    <property type="entry name" value="Arg-tRNA-synth_N_sf"/>
</dbReference>
<dbReference type="CDD" id="cd07956">
    <property type="entry name" value="Anticodon_Ia_Arg"/>
    <property type="match status" value="1"/>
</dbReference>
<dbReference type="SUPFAM" id="SSF47323">
    <property type="entry name" value="Anticodon-binding domain of a subclass of class I aminoacyl-tRNA synthetases"/>
    <property type="match status" value="1"/>
</dbReference>
<dbReference type="PROSITE" id="PS00178">
    <property type="entry name" value="AA_TRNA_LIGASE_I"/>
    <property type="match status" value="1"/>
</dbReference>
<dbReference type="Proteomes" id="UP000285112">
    <property type="component" value="Unassembled WGS sequence"/>
</dbReference>
<dbReference type="Pfam" id="PF03485">
    <property type="entry name" value="Arg_tRNA_synt_N"/>
    <property type="match status" value="1"/>
</dbReference>
<comment type="catalytic activity">
    <reaction evidence="10 11">
        <text>tRNA(Arg) + L-arginine + ATP = L-arginyl-tRNA(Arg) + AMP + diphosphate</text>
        <dbReference type="Rhea" id="RHEA:20301"/>
        <dbReference type="Rhea" id="RHEA-COMP:9658"/>
        <dbReference type="Rhea" id="RHEA-COMP:9673"/>
        <dbReference type="ChEBI" id="CHEBI:30616"/>
        <dbReference type="ChEBI" id="CHEBI:32682"/>
        <dbReference type="ChEBI" id="CHEBI:33019"/>
        <dbReference type="ChEBI" id="CHEBI:78442"/>
        <dbReference type="ChEBI" id="CHEBI:78513"/>
        <dbReference type="ChEBI" id="CHEBI:456215"/>
        <dbReference type="EC" id="6.1.1.19"/>
    </reaction>
</comment>
<protein>
    <recommendedName>
        <fullName evidence="11">Arginine--tRNA ligase</fullName>
        <ecNumber evidence="11">6.1.1.19</ecNumber>
    </recommendedName>
    <alternativeName>
        <fullName evidence="11">Arginyl-tRNA synthetase</fullName>
        <shortName evidence="11">ArgRS</shortName>
    </alternativeName>
</protein>
<dbReference type="HAMAP" id="MF_00123">
    <property type="entry name" value="Arg_tRNA_synth"/>
    <property type="match status" value="1"/>
</dbReference>
<dbReference type="Gene3D" id="3.40.50.620">
    <property type="entry name" value="HUPs"/>
    <property type="match status" value="1"/>
</dbReference>
<evidence type="ECO:0000256" key="2">
    <source>
        <dbReference type="ARBA" id="ARBA00005594"/>
    </source>
</evidence>
<feature type="short sequence motif" description="'HIGH' region" evidence="11">
    <location>
        <begin position="140"/>
        <end position="150"/>
    </location>
</feature>
<feature type="domain" description="DALR anticodon binding" evidence="13">
    <location>
        <begin position="479"/>
        <end position="591"/>
    </location>
</feature>
<organism evidence="15 16">
    <name type="scientific">Amycolatopsis panacis</name>
    <dbReference type="NCBI Taxonomy" id="2340917"/>
    <lineage>
        <taxon>Bacteria</taxon>
        <taxon>Bacillati</taxon>
        <taxon>Actinomycetota</taxon>
        <taxon>Actinomycetes</taxon>
        <taxon>Pseudonocardiales</taxon>
        <taxon>Pseudonocardiaceae</taxon>
        <taxon>Amycolatopsis</taxon>
    </lineage>
</organism>
<keyword evidence="8 11" id="KW-0648">Protein biosynthesis</keyword>
<keyword evidence="7 11" id="KW-0067">ATP-binding</keyword>
<dbReference type="NCBIfam" id="TIGR00456">
    <property type="entry name" value="argS"/>
    <property type="match status" value="1"/>
</dbReference>
<dbReference type="AlphaFoldDB" id="A0A419HW79"/>
<evidence type="ECO:0000313" key="15">
    <source>
        <dbReference type="EMBL" id="RJQ81312.1"/>
    </source>
</evidence>
<dbReference type="PANTHER" id="PTHR11956">
    <property type="entry name" value="ARGINYL-TRNA SYNTHETASE"/>
    <property type="match status" value="1"/>
</dbReference>
<comment type="similarity">
    <text evidence="2 11 12">Belongs to the class-I aminoacyl-tRNA synthetase family.</text>
</comment>
<dbReference type="RefSeq" id="WP_120025537.1">
    <property type="nucleotide sequence ID" value="NZ_QZFV01000109.1"/>
</dbReference>
<evidence type="ECO:0000256" key="5">
    <source>
        <dbReference type="ARBA" id="ARBA00022598"/>
    </source>
</evidence>
<evidence type="ECO:0000256" key="8">
    <source>
        <dbReference type="ARBA" id="ARBA00022917"/>
    </source>
</evidence>
<keyword evidence="9 11" id="KW-0030">Aminoacyl-tRNA synthetase</keyword>
<dbReference type="InterPro" id="IPR008909">
    <property type="entry name" value="DALR_anticod-bd"/>
</dbReference>
<dbReference type="PANTHER" id="PTHR11956:SF5">
    <property type="entry name" value="ARGININE--TRNA LIGASE, CYTOPLASMIC"/>
    <property type="match status" value="1"/>
</dbReference>
<dbReference type="GO" id="GO:0004814">
    <property type="term" value="F:arginine-tRNA ligase activity"/>
    <property type="evidence" value="ECO:0007669"/>
    <property type="project" value="UniProtKB-UniRule"/>
</dbReference>
<evidence type="ECO:0000256" key="7">
    <source>
        <dbReference type="ARBA" id="ARBA00022840"/>
    </source>
</evidence>
<evidence type="ECO:0000256" key="10">
    <source>
        <dbReference type="ARBA" id="ARBA00049339"/>
    </source>
</evidence>
<dbReference type="EC" id="6.1.1.19" evidence="11"/>
<evidence type="ECO:0000256" key="9">
    <source>
        <dbReference type="ARBA" id="ARBA00023146"/>
    </source>
</evidence>
<comment type="caution">
    <text evidence="15">The sequence shown here is derived from an EMBL/GenBank/DDBJ whole genome shotgun (WGS) entry which is preliminary data.</text>
</comment>
<keyword evidence="4 11" id="KW-0963">Cytoplasm</keyword>
<sequence length="591" mass="64373">MRERRAFNTEVGHVVHGDVGRELAGRIAAAVETSQAVGCDPADVAIRVSGRPGVDYQSTIALSLASEQGGDPQEIAAGIAAELDTADLLEPPEIGGPGFLNLVLRREWLEQRATALLEDARIGVAPAERPRRIAIDYSSPNVAKQMHVGHLRSSIIGDALARMLRFAGHDVTPHNHLGDWGTPFGMLIEHLVEEGWTGSASAGHTIVDLDGFYLEARKKFDADPDFALRARRRVVLLQGGDEQSTAFWRLLVDESTRHFEQVYDLLGVGLTPDDSYGESFYHPYLAGVVRDLTVQGLTESSDGAICAFPAGFFNRDGERSPLIVRKRGGGYGYAITDLATARYWIDNRGAEELLYVVGNPQAQHFAMIFTLLREAGWLSEDQRAEHIGFGSILGDDGKTIRSRAGGSVKLIDLLREAVERAAALVAERGGLAGDDAAEVARAVGIGAVKYADLSGNRGKDYTFDWDRMLAMDGNTAVYLQYANARIRSILRKAAPPAGTPVVLADPAERRLMLKILQFPQAFDRAVTERAPHRLCTYLYDTARAFSGFYESCPILTAAPDLRDSRLVLVLLTSRVLTLGLSLLGIEAPERL</sequence>
<comment type="subunit">
    <text evidence="3 11">Monomer.</text>
</comment>
<evidence type="ECO:0000256" key="12">
    <source>
        <dbReference type="RuleBase" id="RU363038"/>
    </source>
</evidence>
<dbReference type="InterPro" id="IPR035684">
    <property type="entry name" value="ArgRS_core"/>
</dbReference>
<dbReference type="GO" id="GO:0006420">
    <property type="term" value="P:arginyl-tRNA aminoacylation"/>
    <property type="evidence" value="ECO:0007669"/>
    <property type="project" value="UniProtKB-UniRule"/>
</dbReference>
<evidence type="ECO:0000256" key="6">
    <source>
        <dbReference type="ARBA" id="ARBA00022741"/>
    </source>
</evidence>
<evidence type="ECO:0000313" key="16">
    <source>
        <dbReference type="Proteomes" id="UP000285112"/>
    </source>
</evidence>
<feature type="domain" description="Arginyl tRNA synthetase N-terminal" evidence="14">
    <location>
        <begin position="21"/>
        <end position="104"/>
    </location>
</feature>
<comment type="subcellular location">
    <subcellularLocation>
        <location evidence="1 11">Cytoplasm</location>
    </subcellularLocation>
</comment>
<keyword evidence="5 11" id="KW-0436">Ligase</keyword>
<evidence type="ECO:0000256" key="3">
    <source>
        <dbReference type="ARBA" id="ARBA00011245"/>
    </source>
</evidence>
<accession>A0A419HW79</accession>
<evidence type="ECO:0000256" key="11">
    <source>
        <dbReference type="HAMAP-Rule" id="MF_00123"/>
    </source>
</evidence>
<dbReference type="PRINTS" id="PR01038">
    <property type="entry name" value="TRNASYNTHARG"/>
</dbReference>
<evidence type="ECO:0000256" key="4">
    <source>
        <dbReference type="ARBA" id="ARBA00022490"/>
    </source>
</evidence>
<dbReference type="InterPro" id="IPR001278">
    <property type="entry name" value="Arg-tRNA-ligase"/>
</dbReference>
<dbReference type="OrthoDB" id="9803211at2"/>
<dbReference type="InterPro" id="IPR001412">
    <property type="entry name" value="aa-tRNA-synth_I_CS"/>
</dbReference>
<dbReference type="SMART" id="SM01016">
    <property type="entry name" value="Arg_tRNA_synt_N"/>
    <property type="match status" value="1"/>
</dbReference>
<gene>
    <name evidence="11" type="primary">argS</name>
    <name evidence="15" type="ORF">D5S19_23305</name>
</gene>
<dbReference type="EMBL" id="QZFV01000109">
    <property type="protein sequence ID" value="RJQ81312.1"/>
    <property type="molecule type" value="Genomic_DNA"/>
</dbReference>
<dbReference type="GO" id="GO:0005524">
    <property type="term" value="F:ATP binding"/>
    <property type="evidence" value="ECO:0007669"/>
    <property type="project" value="UniProtKB-UniRule"/>
</dbReference>